<dbReference type="InterPro" id="IPR005526">
    <property type="entry name" value="Septum_form_inhib_MinC_C"/>
</dbReference>
<evidence type="ECO:0000256" key="3">
    <source>
        <dbReference type="ARBA" id="ARBA00023210"/>
    </source>
</evidence>
<evidence type="ECO:0008006" key="10">
    <source>
        <dbReference type="Google" id="ProtNLM"/>
    </source>
</evidence>
<comment type="function">
    <text evidence="5">Cell division inhibitor that blocks the formation of polar Z ring septums. Rapidly oscillates between the poles of the cell to destabilize FtsZ filaments that have formed before they mature into polar Z rings. Prevents FtsZ polymerization.</text>
</comment>
<dbReference type="InterPro" id="IPR013033">
    <property type="entry name" value="MinC"/>
</dbReference>
<proteinExistence type="inferred from homology"/>
<dbReference type="Proteomes" id="UP000823405">
    <property type="component" value="Unassembled WGS sequence"/>
</dbReference>
<keyword evidence="3" id="KW-0717">Septation</keyword>
<sequence>MSNKKTSCFELRSSSFDTLLFTVKTVDLEVLHQALKRRFEVAPEFFANDIVVIDVRPLHAGETIDLDALAAMLREVRMYPVGIAAHEGQRTWAQRSGLPFVEVGIDRIAPQPAAPVASPVAPPPIAKIEPHIEDHKSALVIDKPLRSGQQVYAKGDLIVLGVVSYGAEVIAEGHIHIYAPLRGRALAGAQGNLNARIFCTCLEPELLSIAGIYRTAETPLPAQVQGKPVQVSLLNEKLVIEPLKLT</sequence>
<dbReference type="InterPro" id="IPR007874">
    <property type="entry name" value="MinC_N"/>
</dbReference>
<keyword evidence="4" id="KW-0131">Cell cycle</keyword>
<dbReference type="AlphaFoldDB" id="A0A9P6UN56"/>
<comment type="caution">
    <text evidence="8">The sequence shown here is derived from an EMBL/GenBank/DDBJ whole genome shotgun (WGS) entry which is preliminary data.</text>
</comment>
<evidence type="ECO:0000259" key="6">
    <source>
        <dbReference type="Pfam" id="PF03775"/>
    </source>
</evidence>
<gene>
    <name evidence="8" type="ORF">BGZ97_011372</name>
</gene>
<name>A0A9P6UN56_9FUNG</name>
<evidence type="ECO:0000313" key="8">
    <source>
        <dbReference type="EMBL" id="KAG0312205.1"/>
    </source>
</evidence>
<evidence type="ECO:0000256" key="4">
    <source>
        <dbReference type="ARBA" id="ARBA00023306"/>
    </source>
</evidence>
<dbReference type="GO" id="GO:0051302">
    <property type="term" value="P:regulation of cell division"/>
    <property type="evidence" value="ECO:0007669"/>
    <property type="project" value="InterPro"/>
</dbReference>
<evidence type="ECO:0000256" key="5">
    <source>
        <dbReference type="ARBA" id="ARBA00025606"/>
    </source>
</evidence>
<keyword evidence="2" id="KW-0132">Cell division</keyword>
<dbReference type="Gene3D" id="3.30.70.260">
    <property type="match status" value="1"/>
</dbReference>
<dbReference type="InterPro" id="IPR016098">
    <property type="entry name" value="CAP/MinC_C"/>
</dbReference>
<keyword evidence="9" id="KW-1185">Reference proteome</keyword>
<feature type="domain" description="Septum formation inhibitor MinC N-terminal" evidence="7">
    <location>
        <begin position="9"/>
        <end position="80"/>
    </location>
</feature>
<dbReference type="EMBL" id="JAAAIN010000636">
    <property type="protein sequence ID" value="KAG0312205.1"/>
    <property type="molecule type" value="Genomic_DNA"/>
</dbReference>
<dbReference type="HAMAP" id="MF_00267">
    <property type="entry name" value="MinC"/>
    <property type="match status" value="1"/>
</dbReference>
<dbReference type="NCBIfam" id="TIGR01222">
    <property type="entry name" value="minC"/>
    <property type="match status" value="1"/>
</dbReference>
<dbReference type="PANTHER" id="PTHR34108">
    <property type="entry name" value="SEPTUM SITE-DETERMINING PROTEIN MINC"/>
    <property type="match status" value="1"/>
</dbReference>
<evidence type="ECO:0000256" key="1">
    <source>
        <dbReference type="ARBA" id="ARBA00006291"/>
    </source>
</evidence>
<reference evidence="8" key="1">
    <citation type="journal article" date="2020" name="Fungal Divers.">
        <title>Resolving the Mortierellaceae phylogeny through synthesis of multi-gene phylogenetics and phylogenomics.</title>
        <authorList>
            <person name="Vandepol N."/>
            <person name="Liber J."/>
            <person name="Desiro A."/>
            <person name="Na H."/>
            <person name="Kennedy M."/>
            <person name="Barry K."/>
            <person name="Grigoriev I.V."/>
            <person name="Miller A.N."/>
            <person name="O'Donnell K."/>
            <person name="Stajich J.E."/>
            <person name="Bonito G."/>
        </authorList>
    </citation>
    <scope>NUCLEOTIDE SEQUENCE</scope>
    <source>
        <strain evidence="8">NVP60</strain>
    </source>
</reference>
<accession>A0A9P6UN56</accession>
<dbReference type="PANTHER" id="PTHR34108:SF1">
    <property type="entry name" value="SEPTUM SITE-DETERMINING PROTEIN MINC"/>
    <property type="match status" value="1"/>
</dbReference>
<dbReference type="GO" id="GO:0000902">
    <property type="term" value="P:cell morphogenesis"/>
    <property type="evidence" value="ECO:0007669"/>
    <property type="project" value="InterPro"/>
</dbReference>
<dbReference type="InterPro" id="IPR036145">
    <property type="entry name" value="MinC_C_sf"/>
</dbReference>
<protein>
    <recommendedName>
        <fullName evidence="10">Septum site-determining protein MinC</fullName>
    </recommendedName>
</protein>
<evidence type="ECO:0000259" key="7">
    <source>
        <dbReference type="Pfam" id="PF05209"/>
    </source>
</evidence>
<dbReference type="Pfam" id="PF03775">
    <property type="entry name" value="MinC_C"/>
    <property type="match status" value="1"/>
</dbReference>
<dbReference type="SUPFAM" id="SSF63848">
    <property type="entry name" value="Cell-division inhibitor MinC, C-terminal domain"/>
    <property type="match status" value="1"/>
</dbReference>
<dbReference type="GO" id="GO:1901891">
    <property type="term" value="P:regulation of cell septum assembly"/>
    <property type="evidence" value="ECO:0007669"/>
    <property type="project" value="InterPro"/>
</dbReference>
<dbReference type="GO" id="GO:0000917">
    <property type="term" value="P:division septum assembly"/>
    <property type="evidence" value="ECO:0007669"/>
    <property type="project" value="UniProtKB-KW"/>
</dbReference>
<evidence type="ECO:0000313" key="9">
    <source>
        <dbReference type="Proteomes" id="UP000823405"/>
    </source>
</evidence>
<dbReference type="Pfam" id="PF05209">
    <property type="entry name" value="MinC_N"/>
    <property type="match status" value="1"/>
</dbReference>
<comment type="similarity">
    <text evidence="1">Belongs to the MinC family.</text>
</comment>
<dbReference type="Gene3D" id="2.160.20.70">
    <property type="match status" value="1"/>
</dbReference>
<feature type="domain" description="Septum formation inhibitor MinC C-terminal" evidence="6">
    <location>
        <begin position="140"/>
        <end position="241"/>
    </location>
</feature>
<dbReference type="OrthoDB" id="2013981at2759"/>
<organism evidence="8 9">
    <name type="scientific">Linnemannia gamsii</name>
    <dbReference type="NCBI Taxonomy" id="64522"/>
    <lineage>
        <taxon>Eukaryota</taxon>
        <taxon>Fungi</taxon>
        <taxon>Fungi incertae sedis</taxon>
        <taxon>Mucoromycota</taxon>
        <taxon>Mortierellomycotina</taxon>
        <taxon>Mortierellomycetes</taxon>
        <taxon>Mortierellales</taxon>
        <taxon>Mortierellaceae</taxon>
        <taxon>Linnemannia</taxon>
    </lineage>
</organism>
<evidence type="ECO:0000256" key="2">
    <source>
        <dbReference type="ARBA" id="ARBA00022618"/>
    </source>
</evidence>